<proteinExistence type="predicted"/>
<dbReference type="InterPro" id="IPR032693">
    <property type="entry name" value="YtkA-like_dom"/>
</dbReference>
<dbReference type="RefSeq" id="WP_013023698.1">
    <property type="nucleotide sequence ID" value="NC_013949.1"/>
</dbReference>
<dbReference type="eggNOG" id="ENOG502ZWK6">
    <property type="taxonomic scope" value="Bacteria"/>
</dbReference>
<protein>
    <submittedName>
        <fullName evidence="3">Putative copper resistance determinant, crdA</fullName>
    </submittedName>
</protein>
<dbReference type="HOGENOM" id="CLU_1980460_0_0_7"/>
<organism evidence="3 4">
    <name type="scientific">Helicobacter mustelae (strain ATCC 43772 / CCUG 25715 / CIP 103759 / LMG 18044 / NCTC 12198 / R85-136P)</name>
    <name type="common">Campylobacter mustelae</name>
    <dbReference type="NCBI Taxonomy" id="679897"/>
    <lineage>
        <taxon>Bacteria</taxon>
        <taxon>Pseudomonadati</taxon>
        <taxon>Campylobacterota</taxon>
        <taxon>Epsilonproteobacteria</taxon>
        <taxon>Campylobacterales</taxon>
        <taxon>Helicobacteraceae</taxon>
        <taxon>Helicobacter</taxon>
    </lineage>
</organism>
<dbReference type="Proteomes" id="UP000001522">
    <property type="component" value="Chromosome"/>
</dbReference>
<keyword evidence="1" id="KW-0732">Signal</keyword>
<sequence>MKKIFLILLFCAGLFAQGGKVGDMNIDFHPKKPFSSGDNEVVISLQKDGKFVSAAKIKIRVVMPPMPGMPKMDFRAEAKEQGDGYVAKLNFPHGGTWQLRFSIEVDGKVYNYKSSIDF</sequence>
<feature type="signal peptide" evidence="1">
    <location>
        <begin position="1"/>
        <end position="16"/>
    </location>
</feature>
<name>D3UJF6_HELM1</name>
<reference evidence="3 4" key="1">
    <citation type="journal article" date="2010" name="BMC Genomics">
        <title>Comparative genomics and proteomics of Helicobacter mustelae, an ulcerogenic and carcinogenic gastric pathogen.</title>
        <authorList>
            <person name="O'Toole P.W."/>
            <person name="Snelling W.J."/>
            <person name="Canchaya C."/>
            <person name="Forde B.M."/>
            <person name="Hardie K.R."/>
            <person name="Josenhans C."/>
            <person name="Graham R.L.J."/>
            <person name="McMullan G."/>
            <person name="Parkhill J."/>
            <person name="Belda E."/>
            <person name="Bentley S.D."/>
        </authorList>
    </citation>
    <scope>NUCLEOTIDE SEQUENCE [LARGE SCALE GENOMIC DNA]</scope>
    <source>
        <strain evidence="4">ATCC 43772 / LMG 18044 / NCTC 12198 / 12198</strain>
    </source>
</reference>
<dbReference type="EMBL" id="FN555004">
    <property type="protein sequence ID" value="CBG40632.1"/>
    <property type="molecule type" value="Genomic_DNA"/>
</dbReference>
<dbReference type="KEGG" id="hms:HMU13790"/>
<evidence type="ECO:0000256" key="1">
    <source>
        <dbReference type="SAM" id="SignalP"/>
    </source>
</evidence>
<dbReference type="STRING" id="679897.HMU13790"/>
<dbReference type="AlphaFoldDB" id="D3UJF6"/>
<gene>
    <name evidence="3" type="primary">crdA</name>
    <name evidence="3" type="ordered locus">HMU13790</name>
</gene>
<feature type="chain" id="PRO_5003051818" evidence="1">
    <location>
        <begin position="17"/>
        <end position="118"/>
    </location>
</feature>
<keyword evidence="4" id="KW-1185">Reference proteome</keyword>
<evidence type="ECO:0000313" key="3">
    <source>
        <dbReference type="EMBL" id="CBG40632.1"/>
    </source>
</evidence>
<evidence type="ECO:0000259" key="2">
    <source>
        <dbReference type="Pfam" id="PF13115"/>
    </source>
</evidence>
<accession>D3UJF6</accession>
<dbReference type="Pfam" id="PF13115">
    <property type="entry name" value="YtkA"/>
    <property type="match status" value="1"/>
</dbReference>
<feature type="domain" description="YtkA-like" evidence="2">
    <location>
        <begin position="23"/>
        <end position="100"/>
    </location>
</feature>
<evidence type="ECO:0000313" key="4">
    <source>
        <dbReference type="Proteomes" id="UP000001522"/>
    </source>
</evidence>